<reference evidence="2 3" key="1">
    <citation type="submission" date="2016-03" db="EMBL/GenBank/DDBJ databases">
        <authorList>
            <person name="Ploux O."/>
        </authorList>
    </citation>
    <scope>NUCLEOTIDE SEQUENCE [LARGE SCALE GENOMIC DNA]</scope>
    <source>
        <strain evidence="2 3">UAMH 11012</strain>
    </source>
</reference>
<keyword evidence="1" id="KW-1133">Transmembrane helix</keyword>
<feature type="transmembrane region" description="Helical" evidence="1">
    <location>
        <begin position="544"/>
        <end position="564"/>
    </location>
</feature>
<dbReference type="STRING" id="576137.A0A1L7XSA4"/>
<proteinExistence type="predicted"/>
<protein>
    <recommendedName>
        <fullName evidence="4">Protein kinase domain-containing protein</fullName>
    </recommendedName>
</protein>
<evidence type="ECO:0008006" key="4">
    <source>
        <dbReference type="Google" id="ProtNLM"/>
    </source>
</evidence>
<dbReference type="InterPro" id="IPR011009">
    <property type="entry name" value="Kinase-like_dom_sf"/>
</dbReference>
<dbReference type="Proteomes" id="UP000184330">
    <property type="component" value="Unassembled WGS sequence"/>
</dbReference>
<evidence type="ECO:0000313" key="2">
    <source>
        <dbReference type="EMBL" id="CZR67936.1"/>
    </source>
</evidence>
<sequence length="718" mass="79680">MSNKGDSINHGAAADAIQTFGRLLKGMCVVEPTYDGGRHFIPRGAITNWFEGNRSSVRTIFDSLPPQQTQQTSTYLHVFSCLLSLGKTKSFRDFIYHSALDDTALPFSGEPRMSLQTPPKAGNGFQDTVLPTAYKDSMLSWASAMLWKIEVNSPYNRQEKEVRSISYFPPPSTLEPSYALLTEIFLRLKHSPGIFALKKYSSATATTVYKREIEAFRGLARMPIVGDTKKLGFAGSFNRGDTHNIILEYGDVDTLEDFFQSEMPLLDLTKDFTQFWEAMLGVVEGVKRRDMMEQCQDLSTYHGWHQDVKPENILQFRTGPQDTSKHGLKLADFRLMQFQPAGASSSNPKHKTKTWRVLTAEFLLQTLYGQETSNEKAFGNRSRRRGDVPQSQIQDILLLEAICGTTLETLRRIGQPHSTIWDMLGFHFNGKRVEDTDFQLDKPALKPADLSGLEATLQPQRMAKSGIGIQAVLLSLLPKLTAIGAALPSLCWFGFEFDIGERALRDVYISITMLIYAWITTLTEALLSSVLGKKSRTRVHGSQAMLLSMLLLASPTTASPLVAFTPTPSTSILEALSHELSQICLLFTTPHAPQPRTIPVRTLLLSSLIATTATTILFTLLRSKPYTKKCLVAGLLGSALLGALFAVDIPDLVFRYLFIGVNGFLVASGALSVYHARVYGQVERKEKVVAQGKQAEDFEEGHGNAVPVVEEKECLMSL</sequence>
<evidence type="ECO:0000313" key="3">
    <source>
        <dbReference type="Proteomes" id="UP000184330"/>
    </source>
</evidence>
<evidence type="ECO:0000256" key="1">
    <source>
        <dbReference type="SAM" id="Phobius"/>
    </source>
</evidence>
<feature type="transmembrane region" description="Helical" evidence="1">
    <location>
        <begin position="653"/>
        <end position="674"/>
    </location>
</feature>
<name>A0A1L7XSA4_9HELO</name>
<accession>A0A1L7XSA4</accession>
<keyword evidence="1" id="KW-0812">Transmembrane</keyword>
<feature type="transmembrane region" description="Helical" evidence="1">
    <location>
        <begin position="630"/>
        <end position="647"/>
    </location>
</feature>
<keyword evidence="1" id="KW-0472">Membrane</keyword>
<feature type="transmembrane region" description="Helical" evidence="1">
    <location>
        <begin position="507"/>
        <end position="532"/>
    </location>
</feature>
<feature type="transmembrane region" description="Helical" evidence="1">
    <location>
        <begin position="603"/>
        <end position="621"/>
    </location>
</feature>
<keyword evidence="3" id="KW-1185">Reference proteome</keyword>
<dbReference type="SUPFAM" id="SSF56112">
    <property type="entry name" value="Protein kinase-like (PK-like)"/>
    <property type="match status" value="1"/>
</dbReference>
<dbReference type="EMBL" id="FJOG01000049">
    <property type="protein sequence ID" value="CZR67936.1"/>
    <property type="molecule type" value="Genomic_DNA"/>
</dbReference>
<gene>
    <name evidence="2" type="ORF">PAC_17835</name>
</gene>
<dbReference type="AlphaFoldDB" id="A0A1L7XSA4"/>
<dbReference type="Gene3D" id="1.10.510.10">
    <property type="entry name" value="Transferase(Phosphotransferase) domain 1"/>
    <property type="match status" value="1"/>
</dbReference>
<organism evidence="2 3">
    <name type="scientific">Phialocephala subalpina</name>
    <dbReference type="NCBI Taxonomy" id="576137"/>
    <lineage>
        <taxon>Eukaryota</taxon>
        <taxon>Fungi</taxon>
        <taxon>Dikarya</taxon>
        <taxon>Ascomycota</taxon>
        <taxon>Pezizomycotina</taxon>
        <taxon>Leotiomycetes</taxon>
        <taxon>Helotiales</taxon>
        <taxon>Mollisiaceae</taxon>
        <taxon>Phialocephala</taxon>
        <taxon>Phialocephala fortinii species complex</taxon>
    </lineage>
</organism>